<dbReference type="Proteomes" id="UP000016649">
    <property type="component" value="Unassembled WGS sequence"/>
</dbReference>
<dbReference type="EMBL" id="AWVH01000026">
    <property type="protein sequence ID" value="ERJ93315.1"/>
    <property type="molecule type" value="Genomic_DNA"/>
</dbReference>
<reference evidence="1 2" key="1">
    <citation type="submission" date="2013-08" db="EMBL/GenBank/DDBJ databases">
        <authorList>
            <person name="Weinstock G."/>
            <person name="Sodergren E."/>
            <person name="Wylie T."/>
            <person name="Fulton L."/>
            <person name="Fulton R."/>
            <person name="Fronick C."/>
            <person name="O'Laughlin M."/>
            <person name="Godfrey J."/>
            <person name="Miner T."/>
            <person name="Herter B."/>
            <person name="Appelbaum E."/>
            <person name="Cordes M."/>
            <person name="Lek S."/>
            <person name="Wollam A."/>
            <person name="Pepin K.H."/>
            <person name="Palsikar V.B."/>
            <person name="Mitreva M."/>
            <person name="Wilson R.K."/>
        </authorList>
    </citation>
    <scope>NUCLEOTIDE SEQUENCE [LARGE SCALE GENOMIC DNA]</scope>
    <source>
        <strain evidence="1 2">ATCC 700332</strain>
    </source>
</reference>
<evidence type="ECO:0000313" key="2">
    <source>
        <dbReference type="Proteomes" id="UP000016649"/>
    </source>
</evidence>
<evidence type="ECO:0008006" key="3">
    <source>
        <dbReference type="Google" id="ProtNLM"/>
    </source>
</evidence>
<comment type="caution">
    <text evidence="1">The sequence shown here is derived from an EMBL/GenBank/DDBJ whole genome shotgun (WGS) entry which is preliminary data.</text>
</comment>
<dbReference type="InterPro" id="IPR013783">
    <property type="entry name" value="Ig-like_fold"/>
</dbReference>
<dbReference type="SUPFAM" id="SSF81296">
    <property type="entry name" value="E set domains"/>
    <property type="match status" value="1"/>
</dbReference>
<dbReference type="CDD" id="cd02859">
    <property type="entry name" value="E_set_AMPKbeta_like_N"/>
    <property type="match status" value="1"/>
</dbReference>
<name>A0ABN0NZ67_TRELE</name>
<gene>
    <name evidence="1" type="ORF">HMPREF9193_00988</name>
</gene>
<dbReference type="Gene3D" id="2.60.40.10">
    <property type="entry name" value="Immunoglobulins"/>
    <property type="match status" value="1"/>
</dbReference>
<keyword evidence="2" id="KW-1185">Reference proteome</keyword>
<protein>
    <recommendedName>
        <fullName evidence="3">Isoamylase protein</fullName>
    </recommendedName>
</protein>
<proteinExistence type="predicted"/>
<sequence length="262" mass="29886">MVKIHITDRIIKPFFRNADIQKDMKRFLLSCLCVFFIFPLAALERGMFADNQAVLDAIMAKIKTAEKPRVVGDYIVFTADGSARYTGIAFEHEQYKTIHSFKRLVKGGIDDDTKTQVLFYIFKIPEHLFSIDYRLVVDGLWTADPVNPDMRFDDSSGLPVSQILLSSKTENKSEALDGNIVRFVYEGDSGQTIRVGGSFTNWDSFIYELQEIKPGLYRLELPLPKGKYYYSYYRGMSAFTDKTNPEKVYTADGRAASVITVR</sequence>
<dbReference type="InterPro" id="IPR014756">
    <property type="entry name" value="Ig_E-set"/>
</dbReference>
<organism evidence="1 2">
    <name type="scientific">Treponema lecithinolyticum ATCC 700332</name>
    <dbReference type="NCBI Taxonomy" id="1321815"/>
    <lineage>
        <taxon>Bacteria</taxon>
        <taxon>Pseudomonadati</taxon>
        <taxon>Spirochaetota</taxon>
        <taxon>Spirochaetia</taxon>
        <taxon>Spirochaetales</taxon>
        <taxon>Treponemataceae</taxon>
        <taxon>Treponema</taxon>
    </lineage>
</organism>
<evidence type="ECO:0000313" key="1">
    <source>
        <dbReference type="EMBL" id="ERJ93315.1"/>
    </source>
</evidence>
<accession>A0ABN0NZ67</accession>